<gene>
    <name evidence="1" type="ORF">M8523_30410</name>
</gene>
<evidence type="ECO:0000313" key="2">
    <source>
        <dbReference type="Proteomes" id="UP001165667"/>
    </source>
</evidence>
<dbReference type="EMBL" id="JAMOIM010000044">
    <property type="protein sequence ID" value="MCW6512239.1"/>
    <property type="molecule type" value="Genomic_DNA"/>
</dbReference>
<evidence type="ECO:0000313" key="1">
    <source>
        <dbReference type="EMBL" id="MCW6512239.1"/>
    </source>
</evidence>
<dbReference type="RefSeq" id="WP_282588615.1">
    <property type="nucleotide sequence ID" value="NZ_JAMOIM010000044.1"/>
</dbReference>
<keyword evidence="2" id="KW-1185">Reference proteome</keyword>
<accession>A0AA41Z121</accession>
<reference evidence="1" key="1">
    <citation type="submission" date="2022-05" db="EMBL/GenBank/DDBJ databases">
        <authorList>
            <person name="Pankratov T."/>
        </authorList>
    </citation>
    <scope>NUCLEOTIDE SEQUENCE</scope>
    <source>
        <strain evidence="1">BP6-180914</strain>
    </source>
</reference>
<proteinExistence type="predicted"/>
<protein>
    <submittedName>
        <fullName evidence="1">Uncharacterized protein</fullName>
    </submittedName>
</protein>
<comment type="caution">
    <text evidence="1">The sequence shown here is derived from an EMBL/GenBank/DDBJ whole genome shotgun (WGS) entry which is preliminary data.</text>
</comment>
<dbReference type="Proteomes" id="UP001165667">
    <property type="component" value="Unassembled WGS sequence"/>
</dbReference>
<organism evidence="1 2">
    <name type="scientific">Lichenifustis flavocetrariae</name>
    <dbReference type="NCBI Taxonomy" id="2949735"/>
    <lineage>
        <taxon>Bacteria</taxon>
        <taxon>Pseudomonadati</taxon>
        <taxon>Pseudomonadota</taxon>
        <taxon>Alphaproteobacteria</taxon>
        <taxon>Hyphomicrobiales</taxon>
        <taxon>Lichenihabitantaceae</taxon>
        <taxon>Lichenifustis</taxon>
    </lineage>
</organism>
<name>A0AA41Z121_9HYPH</name>
<dbReference type="AlphaFoldDB" id="A0AA41Z121"/>
<sequence length="51" mass="5572">MIRVVTPSPVPDTGIWLVAHKDNRRNARITAVLTLIAQGIRAQAPRLSPAE</sequence>